<dbReference type="OrthoDB" id="427795at2759"/>
<keyword evidence="4" id="KW-0156">Chromatin regulator</keyword>
<dbReference type="SMART" id="SM00320">
    <property type="entry name" value="WD40"/>
    <property type="match status" value="5"/>
</dbReference>
<comment type="caution">
    <text evidence="8">The sequence shown here is derived from an EMBL/GenBank/DDBJ whole genome shotgun (WGS) entry which is preliminary data.</text>
</comment>
<sequence>MESQTQVPKKRGRKPKPKDDDHQHQHQQSGAGAGGGSGVKMREVKKAQQHTIDEKYTQWKSLVPVLYDWLANHNLVWPSLSCRWGPQLEQATYKNRQRLYLSEQTDGSVPNTLVIANCEVVKPRVAAAEHISQFNEEARSPFVKKYKTIIHPGEVNRIRELPQNTKIVATHTDSPDVLIWDVEAQPNRHAVLGATNSRPDLILTGHQDNAEFALAMCPTEPFVLSGGKDKSVVLWSIQDYISGGSVVKQNAKPGEGTDKSADGPAIGPRGVYNGHEDTVEDVTFCPSSAQEFCSVGDDSCLILWDARIGTSPAVKVEKAHDADLHCVDWNPHDNNFILTGSADNSVRMFDRRNLTSNGIGSPIHKFEGHKAAVLCVQWSPDKSSVFGSSAEDGLLNIWDYEKVGKKVERAARTPNSPPGLFFQHAGHRDKVVDFHWNASDPWTIVSVSDDCETTGGGGTLQIWRMSDLIYRPEDEVLAELEKFKSHVVACTSDLEKKV</sequence>
<feature type="repeat" description="WD" evidence="5">
    <location>
        <begin position="272"/>
        <end position="314"/>
    </location>
</feature>
<evidence type="ECO:0000256" key="6">
    <source>
        <dbReference type="SAM" id="MobiDB-lite"/>
    </source>
</evidence>
<dbReference type="InterPro" id="IPR001680">
    <property type="entry name" value="WD40_rpt"/>
</dbReference>
<dbReference type="FunCoup" id="A0A1Q3CBT1">
    <property type="interactions" value="1263"/>
</dbReference>
<feature type="repeat" description="WD" evidence="5">
    <location>
        <begin position="366"/>
        <end position="401"/>
    </location>
</feature>
<comment type="similarity">
    <text evidence="1">Belongs to the WD repeat RBAP46/RBAP48/MSI1 family.</text>
</comment>
<name>A0A1Q3CBT1_CEPFO</name>
<dbReference type="Pfam" id="PF00400">
    <property type="entry name" value="WD40"/>
    <property type="match status" value="4"/>
</dbReference>
<dbReference type="GO" id="GO:0006325">
    <property type="term" value="P:chromatin organization"/>
    <property type="evidence" value="ECO:0007669"/>
    <property type="project" value="UniProtKB-KW"/>
</dbReference>
<evidence type="ECO:0000256" key="3">
    <source>
        <dbReference type="ARBA" id="ARBA00022737"/>
    </source>
</evidence>
<evidence type="ECO:0000313" key="8">
    <source>
        <dbReference type="EMBL" id="GAV77686.1"/>
    </source>
</evidence>
<dbReference type="Proteomes" id="UP000187406">
    <property type="component" value="Unassembled WGS sequence"/>
</dbReference>
<keyword evidence="9" id="KW-1185">Reference proteome</keyword>
<dbReference type="PROSITE" id="PS50294">
    <property type="entry name" value="WD_REPEATS_REGION"/>
    <property type="match status" value="2"/>
</dbReference>
<feature type="repeat" description="WD" evidence="5">
    <location>
        <begin position="317"/>
        <end position="350"/>
    </location>
</feature>
<dbReference type="InterPro" id="IPR050459">
    <property type="entry name" value="WD_repeat_RBAP46/RBAP48/MSI1"/>
</dbReference>
<dbReference type="InterPro" id="IPR036322">
    <property type="entry name" value="WD40_repeat_dom_sf"/>
</dbReference>
<feature type="domain" description="Histone-binding protein RBBP4-like N-terminal" evidence="7">
    <location>
        <begin position="54"/>
        <end position="121"/>
    </location>
</feature>
<dbReference type="SUPFAM" id="SSF50978">
    <property type="entry name" value="WD40 repeat-like"/>
    <property type="match status" value="1"/>
</dbReference>
<reference evidence="9" key="1">
    <citation type="submission" date="2016-04" db="EMBL/GenBank/DDBJ databases">
        <title>Cephalotus genome sequencing.</title>
        <authorList>
            <person name="Fukushima K."/>
            <person name="Hasebe M."/>
            <person name="Fang X."/>
        </authorList>
    </citation>
    <scope>NUCLEOTIDE SEQUENCE [LARGE SCALE GENOMIC DNA]</scope>
    <source>
        <strain evidence="9">cv. St1</strain>
    </source>
</reference>
<proteinExistence type="inferred from homology"/>
<dbReference type="AlphaFoldDB" id="A0A1Q3CBT1"/>
<dbReference type="STRING" id="3775.A0A1Q3CBT1"/>
<evidence type="ECO:0000256" key="4">
    <source>
        <dbReference type="ARBA" id="ARBA00022853"/>
    </source>
</evidence>
<feature type="region of interest" description="Disordered" evidence="6">
    <location>
        <begin position="1"/>
        <end position="39"/>
    </location>
</feature>
<dbReference type="InParanoid" id="A0A1Q3CBT1"/>
<accession>A0A1Q3CBT1</accession>
<keyword evidence="2 5" id="KW-0853">WD repeat</keyword>
<dbReference type="Pfam" id="PF12265">
    <property type="entry name" value="CAF1C_H4-bd"/>
    <property type="match status" value="1"/>
</dbReference>
<organism evidence="8 9">
    <name type="scientific">Cephalotus follicularis</name>
    <name type="common">Albany pitcher plant</name>
    <dbReference type="NCBI Taxonomy" id="3775"/>
    <lineage>
        <taxon>Eukaryota</taxon>
        <taxon>Viridiplantae</taxon>
        <taxon>Streptophyta</taxon>
        <taxon>Embryophyta</taxon>
        <taxon>Tracheophyta</taxon>
        <taxon>Spermatophyta</taxon>
        <taxon>Magnoliopsida</taxon>
        <taxon>eudicotyledons</taxon>
        <taxon>Gunneridae</taxon>
        <taxon>Pentapetalae</taxon>
        <taxon>rosids</taxon>
        <taxon>fabids</taxon>
        <taxon>Oxalidales</taxon>
        <taxon>Cephalotaceae</taxon>
        <taxon>Cephalotus</taxon>
    </lineage>
</organism>
<evidence type="ECO:0000313" key="9">
    <source>
        <dbReference type="Proteomes" id="UP000187406"/>
    </source>
</evidence>
<keyword evidence="3" id="KW-0677">Repeat</keyword>
<dbReference type="PROSITE" id="PS50082">
    <property type="entry name" value="WD_REPEATS_2"/>
    <property type="match status" value="3"/>
</dbReference>
<dbReference type="InterPro" id="IPR015943">
    <property type="entry name" value="WD40/YVTN_repeat-like_dom_sf"/>
</dbReference>
<gene>
    <name evidence="8" type="ORF">CFOL_v3_21157</name>
</gene>
<dbReference type="InterPro" id="IPR022052">
    <property type="entry name" value="Histone-bd_RBBP4-like_N"/>
</dbReference>
<evidence type="ECO:0000256" key="1">
    <source>
        <dbReference type="ARBA" id="ARBA00009341"/>
    </source>
</evidence>
<protein>
    <submittedName>
        <fullName evidence="8">WD40 domain-containing protein/CAF1C_H4-bd domain-containing protein</fullName>
    </submittedName>
</protein>
<dbReference type="PANTHER" id="PTHR22850">
    <property type="entry name" value="WD40 REPEAT FAMILY"/>
    <property type="match status" value="1"/>
</dbReference>
<dbReference type="Gene3D" id="2.130.10.10">
    <property type="entry name" value="YVTN repeat-like/Quinoprotein amine dehydrogenase"/>
    <property type="match status" value="1"/>
</dbReference>
<dbReference type="EMBL" id="BDDD01001659">
    <property type="protein sequence ID" value="GAV77686.1"/>
    <property type="molecule type" value="Genomic_DNA"/>
</dbReference>
<evidence type="ECO:0000256" key="2">
    <source>
        <dbReference type="ARBA" id="ARBA00022574"/>
    </source>
</evidence>
<evidence type="ECO:0000259" key="7">
    <source>
        <dbReference type="Pfam" id="PF12265"/>
    </source>
</evidence>
<evidence type="ECO:0000256" key="5">
    <source>
        <dbReference type="PROSITE-ProRule" id="PRU00221"/>
    </source>
</evidence>